<organism evidence="9 10">
    <name type="scientific">Phytophthora infestans</name>
    <name type="common">Potato late blight agent</name>
    <name type="synonym">Botrytis infestans</name>
    <dbReference type="NCBI Taxonomy" id="4787"/>
    <lineage>
        <taxon>Eukaryota</taxon>
        <taxon>Sar</taxon>
        <taxon>Stramenopiles</taxon>
        <taxon>Oomycota</taxon>
        <taxon>Peronosporomycetes</taxon>
        <taxon>Peronosporales</taxon>
        <taxon>Peronosporaceae</taxon>
        <taxon>Phytophthora</taxon>
    </lineage>
</organism>
<comment type="caution">
    <text evidence="9">The sequence shown here is derived from an EMBL/GenBank/DDBJ whole genome shotgun (WGS) entry which is preliminary data.</text>
</comment>
<evidence type="ECO:0000256" key="7">
    <source>
        <dbReference type="SAM" id="MobiDB-lite"/>
    </source>
</evidence>
<dbReference type="SUPFAM" id="SSF51569">
    <property type="entry name" value="Aldolase"/>
    <property type="match status" value="1"/>
</dbReference>
<evidence type="ECO:0000256" key="2">
    <source>
        <dbReference type="ARBA" id="ARBA00010499"/>
    </source>
</evidence>
<dbReference type="NCBIfam" id="TIGR01362">
    <property type="entry name" value="KDO8P_synth"/>
    <property type="match status" value="1"/>
</dbReference>
<evidence type="ECO:0000256" key="4">
    <source>
        <dbReference type="ARBA" id="ARBA00022490"/>
    </source>
</evidence>
<feature type="domain" description="DAHP synthetase I/KDSA" evidence="8">
    <location>
        <begin position="210"/>
        <end position="461"/>
    </location>
</feature>
<dbReference type="InterPro" id="IPR006218">
    <property type="entry name" value="DAHP1/KDSA"/>
</dbReference>
<dbReference type="InterPro" id="IPR006269">
    <property type="entry name" value="KDO8P_synthase"/>
</dbReference>
<evidence type="ECO:0000256" key="6">
    <source>
        <dbReference type="ARBA" id="ARBA00049112"/>
    </source>
</evidence>
<dbReference type="EC" id="2.5.1.55" evidence="3"/>
<evidence type="ECO:0000313" key="9">
    <source>
        <dbReference type="EMBL" id="KAF4030969.1"/>
    </source>
</evidence>
<dbReference type="Pfam" id="PF00793">
    <property type="entry name" value="DAHP_synth_1"/>
    <property type="match status" value="1"/>
</dbReference>
<evidence type="ECO:0000256" key="1">
    <source>
        <dbReference type="ARBA" id="ARBA00004496"/>
    </source>
</evidence>
<dbReference type="AlphaFoldDB" id="A0A833SHK6"/>
<keyword evidence="4" id="KW-0963">Cytoplasm</keyword>
<evidence type="ECO:0000256" key="5">
    <source>
        <dbReference type="ARBA" id="ARBA00022679"/>
    </source>
</evidence>
<evidence type="ECO:0000313" key="10">
    <source>
        <dbReference type="Proteomes" id="UP000602510"/>
    </source>
</evidence>
<dbReference type="InterPro" id="IPR013785">
    <property type="entry name" value="Aldolase_TIM"/>
</dbReference>
<comment type="catalytic activity">
    <reaction evidence="6">
        <text>D-arabinose 5-phosphate + phosphoenolpyruvate + H2O = 3-deoxy-alpha-D-manno-2-octulosonate-8-phosphate + phosphate</text>
        <dbReference type="Rhea" id="RHEA:14053"/>
        <dbReference type="ChEBI" id="CHEBI:15377"/>
        <dbReference type="ChEBI" id="CHEBI:43474"/>
        <dbReference type="ChEBI" id="CHEBI:57693"/>
        <dbReference type="ChEBI" id="CHEBI:58702"/>
        <dbReference type="ChEBI" id="CHEBI:85985"/>
        <dbReference type="EC" id="2.5.1.55"/>
    </reaction>
</comment>
<comment type="subcellular location">
    <subcellularLocation>
        <location evidence="1">Cytoplasm</location>
    </subcellularLocation>
</comment>
<evidence type="ECO:0000259" key="8">
    <source>
        <dbReference type="Pfam" id="PF00793"/>
    </source>
</evidence>
<dbReference type="EMBL" id="WSZM01000605">
    <property type="protein sequence ID" value="KAF4030969.1"/>
    <property type="molecule type" value="Genomic_DNA"/>
</dbReference>
<dbReference type="Proteomes" id="UP000602510">
    <property type="component" value="Unassembled WGS sequence"/>
</dbReference>
<comment type="similarity">
    <text evidence="2">Belongs to the KdsA family.</text>
</comment>
<dbReference type="PANTHER" id="PTHR21057">
    <property type="entry name" value="PHOSPHO-2-DEHYDRO-3-DEOXYHEPTONATE ALDOLASE"/>
    <property type="match status" value="1"/>
</dbReference>
<keyword evidence="10" id="KW-1185">Reference proteome</keyword>
<dbReference type="GO" id="GO:0008676">
    <property type="term" value="F:3-deoxy-8-phosphooctulonate synthase activity"/>
    <property type="evidence" value="ECO:0007669"/>
    <property type="project" value="UniProtKB-EC"/>
</dbReference>
<sequence>MVSLFQSPDPSKRDVQELHTTYYMAWVPLVSTVTLLYSGKLLGKYGPSPDSFDRNLMGLKITMWVYAFVELVLDKNMVIKSGPALSVAIIFCVCDMLRFQMEAMRLIYDDDELEDEVDRLANMVIEALEDSDDETAFKHAVREVIQRNRQQSAAAMQESVSEPQDTTTNSPYEKHIRTKGLHSKEESTGRWRFIIMMHRRALAKTLREASPFFLIAGPCVLESEPVVMAIADRLASVQKNLDIPVIFKASFDKANRQDLKSYRGPGMERGLEMLQQVKDTTGLPVLTDVHETHQVAPVAEVADIIQIPAFLSRQTDLLVAAANSGRLVNLKKGQMLSAETMLLAAKKLAITQDDSDFILTERGSMFGYGDLVVDARNLPKLQRSNGLVVQDVTHSIQRPSGAHAGATTSGGDREYIPTIARMAAAVGVDGFFFETHLDPTKALCDAATMLPIDELEPLLKELIAISRASKALS</sequence>
<dbReference type="NCBIfam" id="NF003543">
    <property type="entry name" value="PRK05198.1"/>
    <property type="match status" value="1"/>
</dbReference>
<dbReference type="Gene3D" id="3.20.20.70">
    <property type="entry name" value="Aldolase class I"/>
    <property type="match status" value="1"/>
</dbReference>
<reference evidence="9" key="1">
    <citation type="submission" date="2020-04" db="EMBL/GenBank/DDBJ databases">
        <title>Hybrid Assembly of Korean Phytophthora infestans isolates.</title>
        <authorList>
            <person name="Prokchorchik M."/>
            <person name="Lee Y."/>
            <person name="Seo J."/>
            <person name="Cho J.-H."/>
            <person name="Park Y.-E."/>
            <person name="Jang D.-C."/>
            <person name="Im J.-S."/>
            <person name="Choi J.-G."/>
            <person name="Park H.-J."/>
            <person name="Lee G.-B."/>
            <person name="Lee Y.-G."/>
            <person name="Hong S.-Y."/>
            <person name="Cho K."/>
            <person name="Sohn K.H."/>
        </authorList>
    </citation>
    <scope>NUCLEOTIDE SEQUENCE</scope>
    <source>
        <strain evidence="9">KR_1_A1</strain>
    </source>
</reference>
<proteinExistence type="inferred from homology"/>
<dbReference type="GO" id="GO:0005737">
    <property type="term" value="C:cytoplasm"/>
    <property type="evidence" value="ECO:0007669"/>
    <property type="project" value="UniProtKB-SubCell"/>
</dbReference>
<gene>
    <name evidence="9" type="ORF">GN244_ATG17212</name>
</gene>
<accession>A0A833SHK6</accession>
<protein>
    <recommendedName>
        <fullName evidence="3">3-deoxy-8-phosphooctulonate synthase</fullName>
        <ecNumber evidence="3">2.5.1.55</ecNumber>
    </recommendedName>
</protein>
<name>A0A833SHK6_PHYIN</name>
<keyword evidence="5" id="KW-0808">Transferase</keyword>
<evidence type="ECO:0000256" key="3">
    <source>
        <dbReference type="ARBA" id="ARBA00012693"/>
    </source>
</evidence>
<feature type="compositionally biased region" description="Polar residues" evidence="7">
    <location>
        <begin position="152"/>
        <end position="171"/>
    </location>
</feature>
<feature type="region of interest" description="Disordered" evidence="7">
    <location>
        <begin position="152"/>
        <end position="173"/>
    </location>
</feature>